<evidence type="ECO:0000256" key="1">
    <source>
        <dbReference type="SAM" id="MobiDB-lite"/>
    </source>
</evidence>
<sequence>MSNESYHLVTVDNIEAEPDRPDIEPEPDPTADAFSISAETGLEILGLRTYTAEPGEQLPLAYHYHETQEEAFYVLEGTLHVETPGKEYVVRPGHLFAAEGGSPHRAYVPEGATEPTRVLAIGAPSDDAGRVYDPNDDS</sequence>
<dbReference type="InterPro" id="IPR014710">
    <property type="entry name" value="RmlC-like_jellyroll"/>
</dbReference>
<dbReference type="Gene3D" id="2.60.120.10">
    <property type="entry name" value="Jelly Rolls"/>
    <property type="match status" value="1"/>
</dbReference>
<dbReference type="SUPFAM" id="SSF51182">
    <property type="entry name" value="RmlC-like cupins"/>
    <property type="match status" value="1"/>
</dbReference>
<dbReference type="Proteomes" id="UP000273828">
    <property type="component" value="Unassembled WGS sequence"/>
</dbReference>
<feature type="domain" description="Cupin type-2" evidence="2">
    <location>
        <begin position="51"/>
        <end position="121"/>
    </location>
</feature>
<dbReference type="InterPro" id="IPR011051">
    <property type="entry name" value="RmlC_Cupin_sf"/>
</dbReference>
<reference evidence="3 4" key="1">
    <citation type="submission" date="2018-10" db="EMBL/GenBank/DDBJ databases">
        <title>Natrarchaeobius chitinivorans gen. nov., sp. nov., and Natrarchaeobius haloalkaliphilus sp. nov., alkaliphilic, chitin-utilizing haloarchaea from hypersaline alkaline lakes.</title>
        <authorList>
            <person name="Sorokin D.Y."/>
            <person name="Elcheninov A.G."/>
            <person name="Kostrikina N.A."/>
            <person name="Bale N.J."/>
            <person name="Sinninghe Damste J.S."/>
            <person name="Khijniak T.V."/>
            <person name="Kublanov I.V."/>
            <person name="Toshchakov S.V."/>
        </authorList>
    </citation>
    <scope>NUCLEOTIDE SEQUENCE [LARGE SCALE GENOMIC DNA]</scope>
    <source>
        <strain evidence="3 4">AArcht-Sl</strain>
    </source>
</reference>
<evidence type="ECO:0000259" key="2">
    <source>
        <dbReference type="Pfam" id="PF07883"/>
    </source>
</evidence>
<dbReference type="OrthoDB" id="192542at2157"/>
<protein>
    <submittedName>
        <fullName evidence="3">Cupin domain-containing protein</fullName>
    </submittedName>
</protein>
<gene>
    <name evidence="3" type="ORF">EA462_13320</name>
</gene>
<comment type="caution">
    <text evidence="3">The sequence shown here is derived from an EMBL/GenBank/DDBJ whole genome shotgun (WGS) entry which is preliminary data.</text>
</comment>
<dbReference type="AlphaFoldDB" id="A0A3N6NVH9"/>
<proteinExistence type="predicted"/>
<keyword evidence="4" id="KW-1185">Reference proteome</keyword>
<name>A0A3N6NVH9_9EURY</name>
<accession>A0A3N6NVH9</accession>
<dbReference type="EMBL" id="REFY01000005">
    <property type="protein sequence ID" value="RQG87842.1"/>
    <property type="molecule type" value="Genomic_DNA"/>
</dbReference>
<feature type="region of interest" description="Disordered" evidence="1">
    <location>
        <begin position="1"/>
        <end position="31"/>
    </location>
</feature>
<evidence type="ECO:0000313" key="4">
    <source>
        <dbReference type="Proteomes" id="UP000273828"/>
    </source>
</evidence>
<organism evidence="3 4">
    <name type="scientific">Natrarchaeobius halalkaliphilus</name>
    <dbReference type="NCBI Taxonomy" id="1679091"/>
    <lineage>
        <taxon>Archaea</taxon>
        <taxon>Methanobacteriati</taxon>
        <taxon>Methanobacteriota</taxon>
        <taxon>Stenosarchaea group</taxon>
        <taxon>Halobacteria</taxon>
        <taxon>Halobacteriales</taxon>
        <taxon>Natrialbaceae</taxon>
        <taxon>Natrarchaeobius</taxon>
    </lineage>
</organism>
<dbReference type="InterPro" id="IPR013096">
    <property type="entry name" value="Cupin_2"/>
</dbReference>
<dbReference type="Pfam" id="PF07883">
    <property type="entry name" value="Cupin_2"/>
    <property type="match status" value="1"/>
</dbReference>
<dbReference type="RefSeq" id="WP_124179045.1">
    <property type="nucleotide sequence ID" value="NZ_REFY01000005.1"/>
</dbReference>
<evidence type="ECO:0000313" key="3">
    <source>
        <dbReference type="EMBL" id="RQG87842.1"/>
    </source>
</evidence>